<keyword evidence="1" id="KW-0378">Hydrolase</keyword>
<reference evidence="2" key="1">
    <citation type="journal article" date="2014" name="Int. J. Syst. Evol. Microbiol.">
        <title>Complete genome sequence of Corynebacterium casei LMG S-19264T (=DSM 44701T), isolated from a smear-ripened cheese.</title>
        <authorList>
            <consortium name="US DOE Joint Genome Institute (JGI-PGF)"/>
            <person name="Walter F."/>
            <person name="Albersmeier A."/>
            <person name="Kalinowski J."/>
            <person name="Ruckert C."/>
        </authorList>
    </citation>
    <scope>NUCLEOTIDE SEQUENCE</scope>
    <source>
        <strain evidence="2">CGMCC 1.7086</strain>
    </source>
</reference>
<evidence type="ECO:0000313" key="2">
    <source>
        <dbReference type="EMBL" id="GGO65911.1"/>
    </source>
</evidence>
<dbReference type="Proteomes" id="UP000606935">
    <property type="component" value="Unassembled WGS sequence"/>
</dbReference>
<reference evidence="2" key="2">
    <citation type="submission" date="2020-09" db="EMBL/GenBank/DDBJ databases">
        <authorList>
            <person name="Sun Q."/>
            <person name="Zhou Y."/>
        </authorList>
    </citation>
    <scope>NUCLEOTIDE SEQUENCE</scope>
    <source>
        <strain evidence="2">CGMCC 1.7086</strain>
    </source>
</reference>
<dbReference type="SUPFAM" id="SSF54637">
    <property type="entry name" value="Thioesterase/thiol ester dehydrase-isomerase"/>
    <property type="match status" value="1"/>
</dbReference>
<dbReference type="RefSeq" id="WP_188690832.1">
    <property type="nucleotide sequence ID" value="NZ_BMLS01000001.1"/>
</dbReference>
<accession>A0A917YUJ2</accession>
<comment type="caution">
    <text evidence="2">The sequence shown here is derived from an EMBL/GenBank/DDBJ whole genome shotgun (WGS) entry which is preliminary data.</text>
</comment>
<gene>
    <name evidence="2" type="ORF">GCM10010982_08850</name>
</gene>
<dbReference type="EMBL" id="BMLS01000001">
    <property type="protein sequence ID" value="GGO65911.1"/>
    <property type="molecule type" value="Genomic_DNA"/>
</dbReference>
<evidence type="ECO:0000256" key="1">
    <source>
        <dbReference type="ARBA" id="ARBA00022801"/>
    </source>
</evidence>
<organism evidence="2 3">
    <name type="scientific">Bowmanella pacifica</name>
    <dbReference type="NCBI Taxonomy" id="502051"/>
    <lineage>
        <taxon>Bacteria</taxon>
        <taxon>Pseudomonadati</taxon>
        <taxon>Pseudomonadota</taxon>
        <taxon>Gammaproteobacteria</taxon>
        <taxon>Alteromonadales</taxon>
        <taxon>Alteromonadaceae</taxon>
        <taxon>Bowmanella</taxon>
    </lineage>
</organism>
<proteinExistence type="predicted"/>
<dbReference type="PIRSF" id="PIRSF003230">
    <property type="entry name" value="YbgC"/>
    <property type="match status" value="1"/>
</dbReference>
<dbReference type="AlphaFoldDB" id="A0A917YUJ2"/>
<dbReference type="InterPro" id="IPR029069">
    <property type="entry name" value="HotDog_dom_sf"/>
</dbReference>
<dbReference type="GO" id="GO:0016787">
    <property type="term" value="F:hydrolase activity"/>
    <property type="evidence" value="ECO:0007669"/>
    <property type="project" value="UniProtKB-KW"/>
</dbReference>
<protein>
    <submittedName>
        <fullName evidence="2">4-hydroxybenzoyl-CoA thioesterase</fullName>
    </submittedName>
</protein>
<dbReference type="InterPro" id="IPR006684">
    <property type="entry name" value="YbgC/YbaW"/>
</dbReference>
<evidence type="ECO:0000313" key="3">
    <source>
        <dbReference type="Proteomes" id="UP000606935"/>
    </source>
</evidence>
<name>A0A917YUJ2_9ALTE</name>
<dbReference type="Pfam" id="PF13279">
    <property type="entry name" value="4HBT_2"/>
    <property type="match status" value="1"/>
</dbReference>
<sequence length="137" mass="15694">MHSLPSASLVVEVPFFDVDAMHVVWHGHYVKYLELARCELLRKFNYDYPDMEASGYVWPIVDMHIKYVGSARMTDKIRIEANLLEYENRLKIAYLIRDEATGKKLTKASTIQVAVCKQSGEMQFASPQVLLDKLAAL</sequence>
<dbReference type="Gene3D" id="3.10.129.10">
    <property type="entry name" value="Hotdog Thioesterase"/>
    <property type="match status" value="1"/>
</dbReference>
<dbReference type="CDD" id="cd00586">
    <property type="entry name" value="4HBT"/>
    <property type="match status" value="1"/>
</dbReference>
<keyword evidence="3" id="KW-1185">Reference proteome</keyword>